<accession>A0ABV6XA42</accession>
<proteinExistence type="predicted"/>
<dbReference type="Proteomes" id="UP001592530">
    <property type="component" value="Unassembled WGS sequence"/>
</dbReference>
<keyword evidence="1" id="KW-0732">Signal</keyword>
<evidence type="ECO:0008006" key="4">
    <source>
        <dbReference type="Google" id="ProtNLM"/>
    </source>
</evidence>
<reference evidence="2 3" key="1">
    <citation type="submission" date="2024-09" db="EMBL/GenBank/DDBJ databases">
        <authorList>
            <person name="Lee S.D."/>
        </authorList>
    </citation>
    <scope>NUCLEOTIDE SEQUENCE [LARGE SCALE GENOMIC DNA]</scope>
    <source>
        <strain evidence="2 3">N1-3</strain>
    </source>
</reference>
<evidence type="ECO:0000256" key="1">
    <source>
        <dbReference type="SAM" id="SignalP"/>
    </source>
</evidence>
<evidence type="ECO:0000313" key="2">
    <source>
        <dbReference type="EMBL" id="MFC1435158.1"/>
    </source>
</evidence>
<protein>
    <recommendedName>
        <fullName evidence="4">ATP-binding protein</fullName>
    </recommendedName>
</protein>
<comment type="caution">
    <text evidence="2">The sequence shown here is derived from an EMBL/GenBank/DDBJ whole genome shotgun (WGS) entry which is preliminary data.</text>
</comment>
<name>A0ABV6XA42_9ACTN</name>
<evidence type="ECO:0000313" key="3">
    <source>
        <dbReference type="Proteomes" id="UP001592530"/>
    </source>
</evidence>
<gene>
    <name evidence="2" type="ORF">ACEZDB_31395</name>
</gene>
<dbReference type="RefSeq" id="WP_380557930.1">
    <property type="nucleotide sequence ID" value="NZ_JBHEZY010000017.1"/>
</dbReference>
<feature type="signal peptide" evidence="1">
    <location>
        <begin position="1"/>
        <end position="27"/>
    </location>
</feature>
<feature type="chain" id="PRO_5045219156" description="ATP-binding protein" evidence="1">
    <location>
        <begin position="28"/>
        <end position="86"/>
    </location>
</feature>
<organism evidence="2 3">
    <name type="scientific">Streptacidiphilus alkalitolerans</name>
    <dbReference type="NCBI Taxonomy" id="3342712"/>
    <lineage>
        <taxon>Bacteria</taxon>
        <taxon>Bacillati</taxon>
        <taxon>Actinomycetota</taxon>
        <taxon>Actinomycetes</taxon>
        <taxon>Kitasatosporales</taxon>
        <taxon>Streptomycetaceae</taxon>
        <taxon>Streptacidiphilus</taxon>
    </lineage>
</organism>
<dbReference type="EMBL" id="JBHEZY010000017">
    <property type="protein sequence ID" value="MFC1435158.1"/>
    <property type="molecule type" value="Genomic_DNA"/>
</dbReference>
<sequence>MNVIRLVTAAAAAGTALLTAAAPAAHALDYTQALGGAAKTTGVAARTAVPVAEGVLGDKVGQKVEAVQKTVKAGTDAVAGVNELVG</sequence>